<gene>
    <name evidence="1" type="ordered locus">DSC_10665</name>
</gene>
<dbReference type="AlphaFoldDB" id="G7UP83"/>
<dbReference type="eggNOG" id="ENOG5032S9B">
    <property type="taxonomic scope" value="Bacteria"/>
</dbReference>
<dbReference type="Pfam" id="PF12261">
    <property type="entry name" value="T_hemolysin"/>
    <property type="match status" value="1"/>
</dbReference>
<dbReference type="HOGENOM" id="CLU_092721_2_0_6"/>
<dbReference type="RefSeq" id="WP_014160951.1">
    <property type="nucleotide sequence ID" value="NC_016147.2"/>
</dbReference>
<dbReference type="STRING" id="1045855.DSC_10665"/>
<reference evidence="1 2" key="1">
    <citation type="journal article" date="2012" name="J. Bacteriol.">
        <title>Complete Genome Sequence of the BTEX-Degrading Bacterium Pseudoxanthomonas spadix BD-a59.</title>
        <authorList>
            <person name="Lee S.H."/>
            <person name="Jin H.M."/>
            <person name="Lee H.J."/>
            <person name="Kim J.M."/>
            <person name="Jeon C.O."/>
        </authorList>
    </citation>
    <scope>NUCLEOTIDE SEQUENCE [LARGE SCALE GENOMIC DNA]</scope>
    <source>
        <strain evidence="1 2">BD-a59</strain>
    </source>
</reference>
<dbReference type="KEGG" id="psd:DSC_10665"/>
<dbReference type="EMBL" id="CP003093">
    <property type="protein sequence ID" value="AER56777.1"/>
    <property type="molecule type" value="Genomic_DNA"/>
</dbReference>
<dbReference type="Proteomes" id="UP000005870">
    <property type="component" value="Chromosome"/>
</dbReference>
<evidence type="ECO:0000313" key="1">
    <source>
        <dbReference type="EMBL" id="AER56777.1"/>
    </source>
</evidence>
<keyword evidence="2" id="KW-1185">Reference proteome</keyword>
<sequence>MSWIPTASLVPLEGRFARAELVQAHHPQRSVVEAFIAQVYRDRHGAQLHSFLPHLLAYRDSEGQLLAAVGLRLGQEGPLFVEQYLDVPAETLLASRQLAEGVQRRDLAEVGSFAASTPGAARELILQLTCTLHAAHVRWVLFAATRQLRNAFDRLHLSLTELAEARADRLQGDASEWGRYYQAQPRVMCGNVTSGYGYVMRQAEQARAEPVADASGFCLAVSL</sequence>
<proteinExistence type="predicted"/>
<protein>
    <submittedName>
        <fullName evidence="1">Thermostable hemolysin</fullName>
    </submittedName>
</protein>
<evidence type="ECO:0000313" key="2">
    <source>
        <dbReference type="Proteomes" id="UP000005870"/>
    </source>
</evidence>
<dbReference type="InterPro" id="IPR022050">
    <property type="entry name" value="T_hemolysin"/>
</dbReference>
<dbReference type="OrthoDB" id="7432757at2"/>
<accession>G7UP83</accession>
<organism evidence="1 2">
    <name type="scientific">Pseudoxanthomonas spadix (strain BD-a59)</name>
    <dbReference type="NCBI Taxonomy" id="1045855"/>
    <lineage>
        <taxon>Bacteria</taxon>
        <taxon>Pseudomonadati</taxon>
        <taxon>Pseudomonadota</taxon>
        <taxon>Gammaproteobacteria</taxon>
        <taxon>Lysobacterales</taxon>
        <taxon>Lysobacteraceae</taxon>
        <taxon>Pseudoxanthomonas</taxon>
    </lineage>
</organism>
<name>G7UP83_PSEUP</name>